<dbReference type="AlphaFoldDB" id="A0A7M2T571"/>
<dbReference type="KEGG" id="schf:IPT68_25165"/>
<gene>
    <name evidence="1" type="ORF">IPT68_25165</name>
</gene>
<name>A0A7M2T571_STRCW</name>
<sequence length="317" mass="35485">MQRLAFIRLLAQQGMEQSRLPDPLAASCILTFHDAVELFLVLASEHLGITIPDKGQFVARYFETMHPDKAGPAGVDLAGKIGVKRLTVQRNSFKHDAALPAGPTIEQARVDTKQFFEENTPRVFGHPFDGIDMVELIPQEPVREQLRAASAVWAQGDHANGMGLLRLAFEELFEQHINGDDFRGSPLAFGRQVRQDPFLGGKVAKALTLDEKGKYAPVPPRLAESVGRHVQDLTETVAKMQSALRVTSLGIDYHRYHRFEHLTPEVSRLANGRREAYPVGPYAPRDEDFEYCQQFVVSAALRLAEMEAHLARPAWRE</sequence>
<reference evidence="1 2" key="1">
    <citation type="submission" date="2020-10" db="EMBL/GenBank/DDBJ databases">
        <title>Streptomyces chromofuscus complate genome analysis.</title>
        <authorList>
            <person name="Anwar N."/>
        </authorList>
    </citation>
    <scope>NUCLEOTIDE SEQUENCE [LARGE SCALE GENOMIC DNA]</scope>
    <source>
        <strain evidence="1 2">DSM 40273</strain>
    </source>
</reference>
<dbReference type="EMBL" id="CP063374">
    <property type="protein sequence ID" value="QOV43045.1"/>
    <property type="molecule type" value="Genomic_DNA"/>
</dbReference>
<protein>
    <submittedName>
        <fullName evidence="1">Uncharacterized protein</fullName>
    </submittedName>
</protein>
<proteinExistence type="predicted"/>
<dbReference type="RefSeq" id="WP_189696635.1">
    <property type="nucleotide sequence ID" value="NZ_BMTA01000002.1"/>
</dbReference>
<keyword evidence="2" id="KW-1185">Reference proteome</keyword>
<organism evidence="1 2">
    <name type="scientific">Streptomyces chromofuscus</name>
    <dbReference type="NCBI Taxonomy" id="42881"/>
    <lineage>
        <taxon>Bacteria</taxon>
        <taxon>Bacillati</taxon>
        <taxon>Actinomycetota</taxon>
        <taxon>Actinomycetes</taxon>
        <taxon>Kitasatosporales</taxon>
        <taxon>Streptomycetaceae</taxon>
        <taxon>Streptomyces</taxon>
    </lineage>
</organism>
<evidence type="ECO:0000313" key="2">
    <source>
        <dbReference type="Proteomes" id="UP000594008"/>
    </source>
</evidence>
<dbReference type="Proteomes" id="UP000594008">
    <property type="component" value="Chromosome"/>
</dbReference>
<evidence type="ECO:0000313" key="1">
    <source>
        <dbReference type="EMBL" id="QOV43045.1"/>
    </source>
</evidence>
<accession>A0A7M2T571</accession>